<proteinExistence type="predicted"/>
<name>A0A438K756_VITVI</name>
<reference evidence="2 3" key="1">
    <citation type="journal article" date="2018" name="PLoS Genet.">
        <title>Population sequencing reveals clonal diversity and ancestral inbreeding in the grapevine cultivar Chardonnay.</title>
        <authorList>
            <person name="Roach M.J."/>
            <person name="Johnson D.L."/>
            <person name="Bohlmann J."/>
            <person name="van Vuuren H.J."/>
            <person name="Jones S.J."/>
            <person name="Pretorius I.S."/>
            <person name="Schmidt S.A."/>
            <person name="Borneman A.R."/>
        </authorList>
    </citation>
    <scope>NUCLEOTIDE SEQUENCE [LARGE SCALE GENOMIC DNA]</scope>
    <source>
        <strain evidence="3">cv. Chardonnay</strain>
        <tissue evidence="2">Leaf</tissue>
    </source>
</reference>
<gene>
    <name evidence="2" type="ORF">CK203_003076</name>
</gene>
<dbReference type="AlphaFoldDB" id="A0A438K756"/>
<dbReference type="EMBL" id="QGNW01000014">
    <property type="protein sequence ID" value="RVX17029.1"/>
    <property type="molecule type" value="Genomic_DNA"/>
</dbReference>
<protein>
    <recommendedName>
        <fullName evidence="4">Mitochondrial protein</fullName>
    </recommendedName>
</protein>
<evidence type="ECO:0000313" key="2">
    <source>
        <dbReference type="EMBL" id="RVX17029.1"/>
    </source>
</evidence>
<comment type="caution">
    <text evidence="2">The sequence shown here is derived from an EMBL/GenBank/DDBJ whole genome shotgun (WGS) entry which is preliminary data.</text>
</comment>
<evidence type="ECO:0000256" key="1">
    <source>
        <dbReference type="SAM" id="MobiDB-lite"/>
    </source>
</evidence>
<evidence type="ECO:0008006" key="4">
    <source>
        <dbReference type="Google" id="ProtNLM"/>
    </source>
</evidence>
<sequence>MVDSDASLAHLAPSSSDPSSDLDIPISLRKDSISAPKIVTEALNHPGWKNAILEEIHALEDNHTWKIVDLP</sequence>
<feature type="region of interest" description="Disordered" evidence="1">
    <location>
        <begin position="1"/>
        <end position="23"/>
    </location>
</feature>
<organism evidence="2 3">
    <name type="scientific">Vitis vinifera</name>
    <name type="common">Grape</name>
    <dbReference type="NCBI Taxonomy" id="29760"/>
    <lineage>
        <taxon>Eukaryota</taxon>
        <taxon>Viridiplantae</taxon>
        <taxon>Streptophyta</taxon>
        <taxon>Embryophyta</taxon>
        <taxon>Tracheophyta</taxon>
        <taxon>Spermatophyta</taxon>
        <taxon>Magnoliopsida</taxon>
        <taxon>eudicotyledons</taxon>
        <taxon>Gunneridae</taxon>
        <taxon>Pentapetalae</taxon>
        <taxon>rosids</taxon>
        <taxon>Vitales</taxon>
        <taxon>Vitaceae</taxon>
        <taxon>Viteae</taxon>
        <taxon>Vitis</taxon>
    </lineage>
</organism>
<accession>A0A438K756</accession>
<evidence type="ECO:0000313" key="3">
    <source>
        <dbReference type="Proteomes" id="UP000288805"/>
    </source>
</evidence>
<dbReference type="Proteomes" id="UP000288805">
    <property type="component" value="Unassembled WGS sequence"/>
</dbReference>